<sequence length="49" mass="5587">MKMLDVVETKDGRIGAIVHVYSADDFEIEYMDETLETISRSEIAKVIPQ</sequence>
<dbReference type="Proteomes" id="UP000253090">
    <property type="component" value="Unassembled WGS sequence"/>
</dbReference>
<keyword evidence="2" id="KW-1185">Reference proteome</keyword>
<accession>A0A369BMX8</accession>
<gene>
    <name evidence="1" type="ORF">DFP94_101539</name>
</gene>
<proteinExistence type="predicted"/>
<name>A0A369BMX8_9BACL</name>
<protein>
    <recommendedName>
        <fullName evidence="3">DUF4926 domain-containing protein</fullName>
    </recommendedName>
</protein>
<comment type="caution">
    <text evidence="1">The sequence shown here is derived from an EMBL/GenBank/DDBJ whole genome shotgun (WGS) entry which is preliminary data.</text>
</comment>
<evidence type="ECO:0000313" key="1">
    <source>
        <dbReference type="EMBL" id="RCX22950.1"/>
    </source>
</evidence>
<dbReference type="AlphaFoldDB" id="A0A369BMX8"/>
<evidence type="ECO:0000313" key="2">
    <source>
        <dbReference type="Proteomes" id="UP000253090"/>
    </source>
</evidence>
<dbReference type="EMBL" id="QPJW01000001">
    <property type="protein sequence ID" value="RCX22950.1"/>
    <property type="molecule type" value="Genomic_DNA"/>
</dbReference>
<organism evidence="1 2">
    <name type="scientific">Fontibacillus phaseoli</name>
    <dbReference type="NCBI Taxonomy" id="1416533"/>
    <lineage>
        <taxon>Bacteria</taxon>
        <taxon>Bacillati</taxon>
        <taxon>Bacillota</taxon>
        <taxon>Bacilli</taxon>
        <taxon>Bacillales</taxon>
        <taxon>Paenibacillaceae</taxon>
        <taxon>Fontibacillus</taxon>
    </lineage>
</organism>
<dbReference type="RefSeq" id="WP_114494884.1">
    <property type="nucleotide sequence ID" value="NZ_QPJW01000001.1"/>
</dbReference>
<reference evidence="1 2" key="1">
    <citation type="submission" date="2018-07" db="EMBL/GenBank/DDBJ databases">
        <title>Genomic Encyclopedia of Type Strains, Phase III (KMG-III): the genomes of soil and plant-associated and newly described type strains.</title>
        <authorList>
            <person name="Whitman W."/>
        </authorList>
    </citation>
    <scope>NUCLEOTIDE SEQUENCE [LARGE SCALE GENOMIC DNA]</scope>
    <source>
        <strain evidence="1 2">CECT 8333</strain>
    </source>
</reference>
<evidence type="ECO:0008006" key="3">
    <source>
        <dbReference type="Google" id="ProtNLM"/>
    </source>
</evidence>